<sequence>MVERTQYRSFLAGSVRMSEEACRKLELALVMTNEGPVGVSEYLELTYCNGRVYVRGWCATPDDLYRAMVEEIARHKDVDDIDELDCTQYWNGVLDACGRYYVGRGRWCYVAGEVPPAPSEGGLCWQKVGLKGENKLELLGWCTEKALRELGPGSVDDAVDWGDLHCIDAFMCSEPDNERWVVIVAKTAPDACRLQFAVREKLAAMGFENVEVITEW</sequence>
<name>A0A1W1VU69_9FIRM</name>
<evidence type="ECO:0000313" key="1">
    <source>
        <dbReference type="EMBL" id="SMB96780.1"/>
    </source>
</evidence>
<proteinExistence type="predicted"/>
<evidence type="ECO:0000313" key="2">
    <source>
        <dbReference type="Proteomes" id="UP000192569"/>
    </source>
</evidence>
<dbReference type="EMBL" id="LT838272">
    <property type="protein sequence ID" value="SMB96780.1"/>
    <property type="molecule type" value="Genomic_DNA"/>
</dbReference>
<accession>A0A1W1VU69</accession>
<protein>
    <submittedName>
        <fullName evidence="1">Uncharacterized protein</fullName>
    </submittedName>
</protein>
<gene>
    <name evidence="1" type="ORF">SAMN00808754_1648</name>
</gene>
<organism evidence="1 2">
    <name type="scientific">Thermanaeromonas toyohensis ToBE</name>
    <dbReference type="NCBI Taxonomy" id="698762"/>
    <lineage>
        <taxon>Bacteria</taxon>
        <taxon>Bacillati</taxon>
        <taxon>Bacillota</taxon>
        <taxon>Clostridia</taxon>
        <taxon>Neomoorellales</taxon>
        <taxon>Neomoorellaceae</taxon>
        <taxon>Thermanaeromonas</taxon>
    </lineage>
</organism>
<reference evidence="1 2" key="1">
    <citation type="submission" date="2017-04" db="EMBL/GenBank/DDBJ databases">
        <authorList>
            <person name="Afonso C.L."/>
            <person name="Miller P.J."/>
            <person name="Scott M.A."/>
            <person name="Spackman E."/>
            <person name="Goraichik I."/>
            <person name="Dimitrov K.M."/>
            <person name="Suarez D.L."/>
            <person name="Swayne D.E."/>
        </authorList>
    </citation>
    <scope>NUCLEOTIDE SEQUENCE [LARGE SCALE GENOMIC DNA]</scope>
    <source>
        <strain evidence="1 2">ToBE</strain>
    </source>
</reference>
<keyword evidence="2" id="KW-1185">Reference proteome</keyword>
<dbReference type="Proteomes" id="UP000192569">
    <property type="component" value="Chromosome I"/>
</dbReference>
<dbReference type="STRING" id="698762.SAMN00808754_1648"/>
<dbReference type="AlphaFoldDB" id="A0A1W1VU69"/>